<evidence type="ECO:0000313" key="1">
    <source>
        <dbReference type="EMBL" id="WOE76530.1"/>
    </source>
</evidence>
<dbReference type="Proteomes" id="UP001302429">
    <property type="component" value="Chromosome"/>
</dbReference>
<reference evidence="1 2" key="1">
    <citation type="submission" date="2023-10" db="EMBL/GenBank/DDBJ databases">
        <title>Complete genome sequence of a Sphingomonadaceae bacterium.</title>
        <authorList>
            <person name="Yan C."/>
        </authorList>
    </citation>
    <scope>NUCLEOTIDE SEQUENCE [LARGE SCALE GENOMIC DNA]</scope>
    <source>
        <strain evidence="1 2">SCSIO 66989</strain>
    </source>
</reference>
<evidence type="ECO:0000313" key="2">
    <source>
        <dbReference type="Proteomes" id="UP001302429"/>
    </source>
</evidence>
<protein>
    <submittedName>
        <fullName evidence="1">Uncharacterized protein</fullName>
    </submittedName>
</protein>
<keyword evidence="2" id="KW-1185">Reference proteome</keyword>
<accession>A0AA97I2L5</accession>
<proteinExistence type="predicted"/>
<dbReference type="EMBL" id="CP136594">
    <property type="protein sequence ID" value="WOE76530.1"/>
    <property type="molecule type" value="Genomic_DNA"/>
</dbReference>
<dbReference type="AlphaFoldDB" id="A0AA97I2L5"/>
<dbReference type="RefSeq" id="WP_317084302.1">
    <property type="nucleotide sequence ID" value="NZ_CP136594.1"/>
</dbReference>
<sequence length="253" mass="29206">MRRYKQEQIESYERGRLEWLNRSEKLRDIVLSRSFNSDRAEQFSREGFARRLGYLEHAMHRLDELYPPNSIGASRDTVRDVELLIQAFVMNVFGALDNLAWIWALENNVKRPDGKDLRRTEVVFDGPKAKTLVKSLTPALCNVIADMKDWFAALRIYRDGVAHQIPIYIPFLFNESEDIESKRLNDAIRDAIADGDHGLVVELYSKRNELGDYGALMALSVEHSTMMLHPQMVCDLATVVNLGEQMFTELERL</sequence>
<gene>
    <name evidence="1" type="ORF">RB602_07390</name>
</gene>
<organism evidence="1 2">
    <name type="scientific">Alterisphingorhabdus coralli</name>
    <dbReference type="NCBI Taxonomy" id="3071408"/>
    <lineage>
        <taxon>Bacteria</taxon>
        <taxon>Pseudomonadati</taxon>
        <taxon>Pseudomonadota</taxon>
        <taxon>Alphaproteobacteria</taxon>
        <taxon>Sphingomonadales</taxon>
        <taxon>Sphingomonadaceae</taxon>
        <taxon>Alterisphingorhabdus (ex Yan et al. 2024)</taxon>
    </lineage>
</organism>
<name>A0AA97I2L5_9SPHN</name>
<dbReference type="KEGG" id="acoa:RB602_07390"/>